<dbReference type="InterPro" id="IPR053137">
    <property type="entry name" value="NLR-like"/>
</dbReference>
<dbReference type="GO" id="GO:0009116">
    <property type="term" value="P:nucleoside metabolic process"/>
    <property type="evidence" value="ECO:0007669"/>
    <property type="project" value="InterPro"/>
</dbReference>
<comment type="caution">
    <text evidence="4">The sequence shown here is derived from an EMBL/GenBank/DDBJ whole genome shotgun (WGS) entry which is preliminary data.</text>
</comment>
<evidence type="ECO:0000313" key="4">
    <source>
        <dbReference type="EMBL" id="KAH7134220.1"/>
    </source>
</evidence>
<dbReference type="OrthoDB" id="1577640at2759"/>
<sequence length="361" mass="40944">MSFWLKQRYHWFVASHTAAKLPEVSVTKDGQSSFFQYNFGKSIQDQAFKTAGFLNQPPTDEETINKILDGKKRLRKKYKRPDRESDTLFQTRVVHPSNESATCKADCNTGPLSLEPRPDRTDDDDDPATHYGTIASANQLMKDAIARDKLAGETGVLCFEMEAAGLMNHFPCLVIRGICDYSDSHKNKEWQGYATMTAAAYAKDLLARIPPNKIENERTIINDAIMSTDMKVTALTSNSEREQEREILDWLSPIDYDPNQSDTLIRRELGTRQWTLNSPEYQSWLSGDQTVLFCPGIPGAGKTVLTSVVINGLLGRLQHVSDNRIVYIYFNYQLKNEQTATDLIASLMKQLAEAELRCRKW</sequence>
<dbReference type="EMBL" id="JAGMUV010000014">
    <property type="protein sequence ID" value="KAH7134220.1"/>
    <property type="molecule type" value="Genomic_DNA"/>
</dbReference>
<dbReference type="AlphaFoldDB" id="A0A9P9E9A2"/>
<dbReference type="InterPro" id="IPR035994">
    <property type="entry name" value="Nucleoside_phosphorylase_sf"/>
</dbReference>
<keyword evidence="1" id="KW-0677">Repeat</keyword>
<organism evidence="4 5">
    <name type="scientific">Dactylonectria macrodidyma</name>
    <dbReference type="NCBI Taxonomy" id="307937"/>
    <lineage>
        <taxon>Eukaryota</taxon>
        <taxon>Fungi</taxon>
        <taxon>Dikarya</taxon>
        <taxon>Ascomycota</taxon>
        <taxon>Pezizomycotina</taxon>
        <taxon>Sordariomycetes</taxon>
        <taxon>Hypocreomycetidae</taxon>
        <taxon>Hypocreales</taxon>
        <taxon>Nectriaceae</taxon>
        <taxon>Dactylonectria</taxon>
    </lineage>
</organism>
<proteinExistence type="predicted"/>
<gene>
    <name evidence="4" type="ORF">EDB81DRAFT_887025</name>
</gene>
<name>A0A9P9E9A2_9HYPO</name>
<dbReference type="Gene3D" id="3.40.50.1580">
    <property type="entry name" value="Nucleoside phosphorylase domain"/>
    <property type="match status" value="1"/>
</dbReference>
<evidence type="ECO:0000256" key="1">
    <source>
        <dbReference type="ARBA" id="ARBA00022737"/>
    </source>
</evidence>
<accession>A0A9P9E9A2</accession>
<protein>
    <recommendedName>
        <fullName evidence="3">Nephrocystin 3-like N-terminal domain-containing protein</fullName>
    </recommendedName>
</protein>
<reference evidence="4" key="1">
    <citation type="journal article" date="2021" name="Nat. Commun.">
        <title>Genetic determinants of endophytism in the Arabidopsis root mycobiome.</title>
        <authorList>
            <person name="Mesny F."/>
            <person name="Miyauchi S."/>
            <person name="Thiergart T."/>
            <person name="Pickel B."/>
            <person name="Atanasova L."/>
            <person name="Karlsson M."/>
            <person name="Huettel B."/>
            <person name="Barry K.W."/>
            <person name="Haridas S."/>
            <person name="Chen C."/>
            <person name="Bauer D."/>
            <person name="Andreopoulos W."/>
            <person name="Pangilinan J."/>
            <person name="LaButti K."/>
            <person name="Riley R."/>
            <person name="Lipzen A."/>
            <person name="Clum A."/>
            <person name="Drula E."/>
            <person name="Henrissat B."/>
            <person name="Kohler A."/>
            <person name="Grigoriev I.V."/>
            <person name="Martin F.M."/>
            <person name="Hacquard S."/>
        </authorList>
    </citation>
    <scope>NUCLEOTIDE SEQUENCE</scope>
    <source>
        <strain evidence="4">MPI-CAGE-AT-0147</strain>
    </source>
</reference>
<dbReference type="SUPFAM" id="SSF53167">
    <property type="entry name" value="Purine and uridine phosphorylases"/>
    <property type="match status" value="1"/>
</dbReference>
<dbReference type="InterPro" id="IPR056884">
    <property type="entry name" value="NPHP3-like_N"/>
</dbReference>
<feature type="region of interest" description="Disordered" evidence="2">
    <location>
        <begin position="100"/>
        <end position="125"/>
    </location>
</feature>
<evidence type="ECO:0000259" key="3">
    <source>
        <dbReference type="Pfam" id="PF24883"/>
    </source>
</evidence>
<evidence type="ECO:0000313" key="5">
    <source>
        <dbReference type="Proteomes" id="UP000738349"/>
    </source>
</evidence>
<dbReference type="GO" id="GO:0003824">
    <property type="term" value="F:catalytic activity"/>
    <property type="evidence" value="ECO:0007669"/>
    <property type="project" value="InterPro"/>
</dbReference>
<dbReference type="Gene3D" id="3.40.50.300">
    <property type="entry name" value="P-loop containing nucleotide triphosphate hydrolases"/>
    <property type="match status" value="1"/>
</dbReference>
<dbReference type="Pfam" id="PF24883">
    <property type="entry name" value="NPHP3_N"/>
    <property type="match status" value="1"/>
</dbReference>
<dbReference type="InterPro" id="IPR027417">
    <property type="entry name" value="P-loop_NTPase"/>
</dbReference>
<feature type="domain" description="Nephrocystin 3-like N-terminal" evidence="3">
    <location>
        <begin position="270"/>
        <end position="357"/>
    </location>
</feature>
<keyword evidence="5" id="KW-1185">Reference proteome</keyword>
<dbReference type="Proteomes" id="UP000738349">
    <property type="component" value="Unassembled WGS sequence"/>
</dbReference>
<dbReference type="PANTHER" id="PTHR46082:SF11">
    <property type="entry name" value="AAA+ ATPASE DOMAIN-CONTAINING PROTEIN-RELATED"/>
    <property type="match status" value="1"/>
</dbReference>
<evidence type="ECO:0000256" key="2">
    <source>
        <dbReference type="SAM" id="MobiDB-lite"/>
    </source>
</evidence>
<dbReference type="PANTHER" id="PTHR46082">
    <property type="entry name" value="ATP/GTP-BINDING PROTEIN-RELATED"/>
    <property type="match status" value="1"/>
</dbReference>